<dbReference type="Gene3D" id="3.30.200.20">
    <property type="entry name" value="Phosphorylase Kinase, domain 1"/>
    <property type="match status" value="1"/>
</dbReference>
<evidence type="ECO:0000259" key="16">
    <source>
        <dbReference type="PROSITE" id="PS50908"/>
    </source>
</evidence>
<evidence type="ECO:0000256" key="4">
    <source>
        <dbReference type="ARBA" id="ARBA00022741"/>
    </source>
</evidence>
<feature type="compositionally biased region" description="Low complexity" evidence="14">
    <location>
        <begin position="226"/>
        <end position="236"/>
    </location>
</feature>
<evidence type="ECO:0000256" key="13">
    <source>
        <dbReference type="SAM" id="Coils"/>
    </source>
</evidence>
<evidence type="ECO:0000256" key="8">
    <source>
        <dbReference type="ARBA" id="ARBA00047899"/>
    </source>
</evidence>
<keyword evidence="4 11" id="KW-0547">Nucleotide-binding</keyword>
<keyword evidence="17" id="KW-0648">Protein biosynthesis</keyword>
<feature type="active site" description="Proton acceptor" evidence="10">
    <location>
        <position position="845"/>
    </location>
</feature>
<evidence type="ECO:0000256" key="5">
    <source>
        <dbReference type="ARBA" id="ARBA00022777"/>
    </source>
</evidence>
<evidence type="ECO:0000256" key="1">
    <source>
        <dbReference type="ARBA" id="ARBA00012513"/>
    </source>
</evidence>
<evidence type="ECO:0000256" key="12">
    <source>
        <dbReference type="PROSITE-ProRule" id="PRU10141"/>
    </source>
</evidence>
<dbReference type="PANTHER" id="PTHR11042:SF136">
    <property type="entry name" value="EIF-2-ALPHA KINASE GCN2"/>
    <property type="match status" value="1"/>
</dbReference>
<dbReference type="GO" id="GO:0003743">
    <property type="term" value="F:translation initiation factor activity"/>
    <property type="evidence" value="ECO:0007669"/>
    <property type="project" value="UniProtKB-KW"/>
</dbReference>
<feature type="region of interest" description="Disordered" evidence="14">
    <location>
        <begin position="657"/>
        <end position="687"/>
    </location>
</feature>
<dbReference type="InterPro" id="IPR045864">
    <property type="entry name" value="aa-tRNA-synth_II/BPL/LPL"/>
</dbReference>
<feature type="region of interest" description="Disordered" evidence="14">
    <location>
        <begin position="511"/>
        <end position="562"/>
    </location>
</feature>
<evidence type="ECO:0000256" key="10">
    <source>
        <dbReference type="PIRSR" id="PIRSR000660-1"/>
    </source>
</evidence>
<keyword evidence="2" id="KW-0723">Serine/threonine-protein kinase</keyword>
<feature type="compositionally biased region" description="Polar residues" evidence="14">
    <location>
        <begin position="668"/>
        <end position="682"/>
    </location>
</feature>
<dbReference type="GO" id="GO:0009893">
    <property type="term" value="P:positive regulation of metabolic process"/>
    <property type="evidence" value="ECO:0007669"/>
    <property type="project" value="UniProtKB-ARBA"/>
</dbReference>
<dbReference type="GO" id="GO:0005829">
    <property type="term" value="C:cytosol"/>
    <property type="evidence" value="ECO:0007669"/>
    <property type="project" value="TreeGrafter"/>
</dbReference>
<dbReference type="SMART" id="SM00591">
    <property type="entry name" value="RWD"/>
    <property type="match status" value="1"/>
</dbReference>
<dbReference type="InterPro" id="IPR017441">
    <property type="entry name" value="Protein_kinase_ATP_BS"/>
</dbReference>
<dbReference type="PROSITE" id="PS50908">
    <property type="entry name" value="RWD"/>
    <property type="match status" value="1"/>
</dbReference>
<comment type="catalytic activity">
    <reaction evidence="8">
        <text>L-threonyl-[protein] + ATP = O-phospho-L-threonyl-[protein] + ADP + H(+)</text>
        <dbReference type="Rhea" id="RHEA:46608"/>
        <dbReference type="Rhea" id="RHEA-COMP:11060"/>
        <dbReference type="Rhea" id="RHEA-COMP:11605"/>
        <dbReference type="ChEBI" id="CHEBI:15378"/>
        <dbReference type="ChEBI" id="CHEBI:30013"/>
        <dbReference type="ChEBI" id="CHEBI:30616"/>
        <dbReference type="ChEBI" id="CHEBI:61977"/>
        <dbReference type="ChEBI" id="CHEBI:456216"/>
        <dbReference type="EC" id="2.7.11.1"/>
    </reaction>
</comment>
<dbReference type="InterPro" id="IPR000719">
    <property type="entry name" value="Prot_kinase_dom"/>
</dbReference>
<sequence length="1677" mass="190156">MEDSVRETVEGEVEIMRSAYSEEFTDLREQDVWKIPRPPEVLLKLGPHHSQGGTLHTHVYVELKIKTTEKYPNEAPDINLQSSSGLSHKEVEVLATELRKTTRSFAKEGMVVMLELCQQTQNFLSEHARPYSSSIYEEMMAGHAARKQADQEAEAEILRQKELQEEQQRSVMRDEYARAKEQLKEEERQRKDQRNKLTFTDFCPEKLQNSESSDSPCHKRLKNRSVSECSSESGSETVGNTILRFPVGGKQERDVIITGCIAERCSQNCCIFEAWDKTSGAKGAVYQWKIIPKRTGRKGHRTKIGEDTKLSELFGKLTIMEKEMSSILKLSHSNLVHYLGMKVNMKANVGGSIYVLQEYIQGVSTKFYIECHTPVGVSCLKYITLGTLEALKYLHENNVVHKDLRDSCIYLDNQNHAVRIADYGVERRIIEAVTDFCEESKMATTYPFSPGRGGKKGDIYRLGLVILSLSLGERVQEIVPTIPVDLSGDLRSFLQKCLEVNEQERWTTERLLTHPFLQGSSGENVDDRQTEKQKDSPEKYESQDEDALSGEEGSDHSSDVPFDLPPNLKGFSRLHQEYKVIEWLGKGGFGHVFKVRNTVDDREYALKRIPLHQQSEKVRRKIIREVKLLSSLNHENVVRYYTSWIDEFIQENIEESTAKDKEEDQKNATDSPSASVTTCDSLDTSSAEKISSDSKSASIVKDKDESSNWNIEFDASAGDQTFITTAIDDVESDEDEDDWLFSSLAPLMKNQEEDSDSVEFYESENLHIEVDGIVDYIDGKGNNGTLLSQKKFQYLYIQMQLCEKNTLRQAINDGLYLHEDRLWRLFREIVNGLDYIHSQGLIHRDLKPGNIFLDSGDHVKIGDFGLATAAIKAKTTYGGVPKHDVDDNRDSTLTGQVGTTFYIAPEVTKAIGKGSYTNKVDIYSLGIIFFEMVYPPLSTGMERVKVLSDLRMKEIILPADLKENENFPRRKLLGWLLNQDPHQRPTSSEILKSSLLPPPTAEEQKFMATLEAKLENSRSTSYQEVLNLVFKPSARPELEATFEVNQPTLSHYSHYWKTDYMYSMITAIFKAHGGIWVPTSFFVPKGSFYSDREYLVSLMSHRGELITSQFELRYPFARFVARNEIKHMRRYCVDRIQRAHKVSGIHPKEYYECGFDIISMKRDSCESCARVMMVTHDILQQIFQGNNQDIRVCIGHMELVLVILKHCGIEDSLHKDVIALLKVWTGKRMMPDNISEYFRKLGVTRNSAENLKGFLLVEGTIEEVTKSLQNKGLTTRNRNLSAAAKQVLSELEEITEAALTLGVQYEIILKPLMVADTHLYCGFICQFLMNARKESTDTRKKDLIVQELLAQGGSYEHLIQQHRRNLIAKTSGYEIPAAVGISLFLHKFTSCVSDIGQLVASGRSNATQLTNNFGCGAGIVNVMVCAVGQKQLQCRVDIIKQLRAAGISADHCHCMNTEEAEAFVKDIFAPNMVILSYGEKAIVRVTVYPSGTSLQMYEKKKVPLEKVAEFLIKTLEVSDVSSSSSSAYSRNDFKTPCGNSPEDVQLNIQFFTSSTKKQTKTRDTPKIDDKTISKDVMSVVTNRWPSLGSSTVIEVWVVDLSKKVLFAFGTLETDGKIKNFKESVSDLKSQFPDQKDYIEEVCKLLNQKLFSNKKKSERCLPIVLYSTLNPGVFKRIV</sequence>
<protein>
    <recommendedName>
        <fullName evidence="1">non-specific serine/threonine protein kinase</fullName>
        <ecNumber evidence="1">2.7.11.1</ecNumber>
    </recommendedName>
</protein>
<evidence type="ECO:0000313" key="18">
    <source>
        <dbReference type="Proteomes" id="UP001381693"/>
    </source>
</evidence>
<proteinExistence type="inferred from homology"/>
<comment type="catalytic activity">
    <reaction evidence="9">
        <text>L-seryl-[protein] + ATP = O-phospho-L-seryl-[protein] + ADP + H(+)</text>
        <dbReference type="Rhea" id="RHEA:17989"/>
        <dbReference type="Rhea" id="RHEA-COMP:9863"/>
        <dbReference type="Rhea" id="RHEA-COMP:11604"/>
        <dbReference type="ChEBI" id="CHEBI:15378"/>
        <dbReference type="ChEBI" id="CHEBI:29999"/>
        <dbReference type="ChEBI" id="CHEBI:30616"/>
        <dbReference type="ChEBI" id="CHEBI:83421"/>
        <dbReference type="ChEBI" id="CHEBI:456216"/>
        <dbReference type="EC" id="2.7.11.1"/>
    </reaction>
</comment>
<dbReference type="FunFam" id="3.10.110.10:FF:000050">
    <property type="entry name" value="eIF-2-alpha kinase GCN2"/>
    <property type="match status" value="1"/>
</dbReference>
<dbReference type="Gene3D" id="3.40.50.800">
    <property type="entry name" value="Anticodon-binding domain"/>
    <property type="match status" value="1"/>
</dbReference>
<dbReference type="InterPro" id="IPR041715">
    <property type="entry name" value="HisRS-like_core"/>
</dbReference>
<evidence type="ECO:0000256" key="6">
    <source>
        <dbReference type="ARBA" id="ARBA00022840"/>
    </source>
</evidence>
<feature type="domain" description="RWD" evidence="16">
    <location>
        <begin position="11"/>
        <end position="127"/>
    </location>
</feature>
<dbReference type="Pfam" id="PF00069">
    <property type="entry name" value="Pkinase"/>
    <property type="match status" value="3"/>
</dbReference>
<evidence type="ECO:0000256" key="3">
    <source>
        <dbReference type="ARBA" id="ARBA00022679"/>
    </source>
</evidence>
<feature type="domain" description="Protein kinase" evidence="15">
    <location>
        <begin position="578"/>
        <end position="996"/>
    </location>
</feature>
<dbReference type="PROSITE" id="PS50011">
    <property type="entry name" value="PROTEIN_KINASE_DOM"/>
    <property type="match status" value="2"/>
</dbReference>
<dbReference type="PROSITE" id="PS00108">
    <property type="entry name" value="PROTEIN_KINASE_ST"/>
    <property type="match status" value="1"/>
</dbReference>
<dbReference type="InterPro" id="IPR036621">
    <property type="entry name" value="Anticodon-bd_dom_sf"/>
</dbReference>
<dbReference type="InterPro" id="IPR050339">
    <property type="entry name" value="CC_SR_Kinase"/>
</dbReference>
<dbReference type="CDD" id="cd22265">
    <property type="entry name" value="UDM1_RNF168"/>
    <property type="match status" value="1"/>
</dbReference>
<comment type="caution">
    <text evidence="17">The sequence shown here is derived from an EMBL/GenBank/DDBJ whole genome shotgun (WGS) entry which is preliminary data.</text>
</comment>
<dbReference type="PIRSF" id="PIRSF000660">
    <property type="entry name" value="Ser/Thr_PK_GCN2"/>
    <property type="match status" value="1"/>
</dbReference>
<evidence type="ECO:0000313" key="17">
    <source>
        <dbReference type="EMBL" id="KAK7084017.1"/>
    </source>
</evidence>
<dbReference type="InterPro" id="IPR011009">
    <property type="entry name" value="Kinase-like_dom_sf"/>
</dbReference>
<dbReference type="InterPro" id="IPR016255">
    <property type="entry name" value="Gcn2"/>
</dbReference>
<dbReference type="InterPro" id="IPR006575">
    <property type="entry name" value="RWD_dom"/>
</dbReference>
<keyword evidence="6 11" id="KW-0067">ATP-binding</keyword>
<comment type="similarity">
    <text evidence="7">Belongs to the protein kinase superfamily. Ser/Thr protein kinase family. GCN2 subfamily.</text>
</comment>
<evidence type="ECO:0000256" key="7">
    <source>
        <dbReference type="ARBA" id="ARBA00037982"/>
    </source>
</evidence>
<feature type="compositionally biased region" description="Basic and acidic residues" evidence="14">
    <location>
        <begin position="657"/>
        <end position="667"/>
    </location>
</feature>
<keyword evidence="5 17" id="KW-0418">Kinase</keyword>
<dbReference type="Pfam" id="PF13393">
    <property type="entry name" value="tRNA-synt_His"/>
    <property type="match status" value="1"/>
</dbReference>
<feature type="coiled-coil region" evidence="13">
    <location>
        <begin position="146"/>
        <end position="196"/>
    </location>
</feature>
<dbReference type="CDD" id="cd23823">
    <property type="entry name" value="RWD_GCN2"/>
    <property type="match status" value="1"/>
</dbReference>
<keyword evidence="3 17" id="KW-0808">Transferase</keyword>
<dbReference type="GO" id="GO:0005634">
    <property type="term" value="C:nucleus"/>
    <property type="evidence" value="ECO:0007669"/>
    <property type="project" value="TreeGrafter"/>
</dbReference>
<dbReference type="Gene3D" id="3.30.930.10">
    <property type="entry name" value="Bira Bifunctional Protein, Domain 2"/>
    <property type="match status" value="1"/>
</dbReference>
<evidence type="ECO:0000256" key="11">
    <source>
        <dbReference type="PIRSR" id="PIRSR000660-2"/>
    </source>
</evidence>
<evidence type="ECO:0000256" key="14">
    <source>
        <dbReference type="SAM" id="MobiDB-lite"/>
    </source>
</evidence>
<dbReference type="Gene3D" id="1.10.510.10">
    <property type="entry name" value="Transferase(Phosphotransferase) domain 1"/>
    <property type="match status" value="2"/>
</dbReference>
<dbReference type="InterPro" id="IPR008271">
    <property type="entry name" value="Ser/Thr_kinase_AS"/>
</dbReference>
<feature type="compositionally biased region" description="Basic and acidic residues" evidence="14">
    <location>
        <begin position="525"/>
        <end position="542"/>
    </location>
</feature>
<dbReference type="SMART" id="SM00220">
    <property type="entry name" value="S_TKc"/>
    <property type="match status" value="2"/>
</dbReference>
<dbReference type="PANTHER" id="PTHR11042">
    <property type="entry name" value="EUKARYOTIC TRANSLATION INITIATION FACTOR 2-ALPHA KINASE EIF2-ALPHA KINASE -RELATED"/>
    <property type="match status" value="1"/>
</dbReference>
<reference evidence="17 18" key="1">
    <citation type="submission" date="2023-11" db="EMBL/GenBank/DDBJ databases">
        <title>Halocaridina rubra genome assembly.</title>
        <authorList>
            <person name="Smith C."/>
        </authorList>
    </citation>
    <scope>NUCLEOTIDE SEQUENCE [LARGE SCALE GENOMIC DNA]</scope>
    <source>
        <strain evidence="17">EP-1</strain>
        <tissue evidence="17">Whole</tissue>
    </source>
</reference>
<evidence type="ECO:0000256" key="9">
    <source>
        <dbReference type="ARBA" id="ARBA00048679"/>
    </source>
</evidence>
<keyword evidence="17" id="KW-0396">Initiation factor</keyword>
<keyword evidence="18" id="KW-1185">Reference proteome</keyword>
<dbReference type="SUPFAM" id="SSF56112">
    <property type="entry name" value="Protein kinase-like (PK-like)"/>
    <property type="match status" value="2"/>
</dbReference>
<dbReference type="InterPro" id="IPR016135">
    <property type="entry name" value="UBQ-conjugating_enzyme/RWD"/>
</dbReference>
<dbReference type="EC" id="2.7.11.1" evidence="1"/>
<feature type="binding site" evidence="11 12">
    <location>
        <position position="607"/>
    </location>
    <ligand>
        <name>ATP</name>
        <dbReference type="ChEBI" id="CHEBI:30616"/>
    </ligand>
</feature>
<name>A0AAN8XIF4_HALRR</name>
<accession>A0AAN8XIF4</accession>
<gene>
    <name evidence="17" type="primary">EIF2AK4</name>
    <name evidence="17" type="ORF">SK128_027571</name>
</gene>
<dbReference type="SUPFAM" id="SSF54495">
    <property type="entry name" value="UBC-like"/>
    <property type="match status" value="1"/>
</dbReference>
<dbReference type="GO" id="GO:0004694">
    <property type="term" value="F:eukaryotic translation initiation factor 2alpha kinase activity"/>
    <property type="evidence" value="ECO:0007669"/>
    <property type="project" value="InterPro"/>
</dbReference>
<feature type="binding site" evidence="11">
    <location>
        <begin position="584"/>
        <end position="592"/>
    </location>
    <ligand>
        <name>ATP</name>
        <dbReference type="ChEBI" id="CHEBI:30616"/>
    </ligand>
</feature>
<evidence type="ECO:0000259" key="15">
    <source>
        <dbReference type="PROSITE" id="PS50011"/>
    </source>
</evidence>
<organism evidence="17 18">
    <name type="scientific">Halocaridina rubra</name>
    <name type="common">Hawaiian red shrimp</name>
    <dbReference type="NCBI Taxonomy" id="373956"/>
    <lineage>
        <taxon>Eukaryota</taxon>
        <taxon>Metazoa</taxon>
        <taxon>Ecdysozoa</taxon>
        <taxon>Arthropoda</taxon>
        <taxon>Crustacea</taxon>
        <taxon>Multicrustacea</taxon>
        <taxon>Malacostraca</taxon>
        <taxon>Eumalacostraca</taxon>
        <taxon>Eucarida</taxon>
        <taxon>Decapoda</taxon>
        <taxon>Pleocyemata</taxon>
        <taxon>Caridea</taxon>
        <taxon>Atyoidea</taxon>
        <taxon>Atyidae</taxon>
        <taxon>Halocaridina</taxon>
    </lineage>
</organism>
<keyword evidence="13" id="KW-0175">Coiled coil</keyword>
<feature type="domain" description="Protein kinase" evidence="15">
    <location>
        <begin position="271"/>
        <end position="517"/>
    </location>
</feature>
<dbReference type="PROSITE" id="PS00107">
    <property type="entry name" value="PROTEIN_KINASE_ATP"/>
    <property type="match status" value="1"/>
</dbReference>
<dbReference type="CDD" id="cd14046">
    <property type="entry name" value="STKc_EIF2AK4_GCN2_rpt2"/>
    <property type="match status" value="1"/>
</dbReference>
<dbReference type="GO" id="GO:0000077">
    <property type="term" value="P:DNA damage checkpoint signaling"/>
    <property type="evidence" value="ECO:0007669"/>
    <property type="project" value="InterPro"/>
</dbReference>
<dbReference type="GO" id="GO:0005524">
    <property type="term" value="F:ATP binding"/>
    <property type="evidence" value="ECO:0007669"/>
    <property type="project" value="UniProtKB-UniRule"/>
</dbReference>
<dbReference type="SUPFAM" id="SSF55681">
    <property type="entry name" value="Class II aaRS and biotin synthetases"/>
    <property type="match status" value="1"/>
</dbReference>
<dbReference type="Pfam" id="PF05773">
    <property type="entry name" value="RWD"/>
    <property type="match status" value="1"/>
</dbReference>
<dbReference type="EMBL" id="JAXCGZ010002342">
    <property type="protein sequence ID" value="KAK7084017.1"/>
    <property type="molecule type" value="Genomic_DNA"/>
</dbReference>
<dbReference type="Proteomes" id="UP001381693">
    <property type="component" value="Unassembled WGS sequence"/>
</dbReference>
<evidence type="ECO:0000256" key="2">
    <source>
        <dbReference type="ARBA" id="ARBA00022527"/>
    </source>
</evidence>
<dbReference type="Gene3D" id="3.10.110.10">
    <property type="entry name" value="Ubiquitin Conjugating Enzyme"/>
    <property type="match status" value="1"/>
</dbReference>
<feature type="region of interest" description="Disordered" evidence="14">
    <location>
        <begin position="207"/>
        <end position="236"/>
    </location>
</feature>